<accession>A0AAN7TZV4</accession>
<dbReference type="Gene3D" id="1.10.418.10">
    <property type="entry name" value="Calponin-like domain"/>
    <property type="match status" value="1"/>
</dbReference>
<dbReference type="InterPro" id="IPR003096">
    <property type="entry name" value="SM22_calponin"/>
</dbReference>
<keyword evidence="3" id="KW-1185">Reference proteome</keyword>
<dbReference type="GO" id="GO:0007015">
    <property type="term" value="P:actin filament organization"/>
    <property type="evidence" value="ECO:0007669"/>
    <property type="project" value="TreeGrafter"/>
</dbReference>
<dbReference type="InterPro" id="IPR001997">
    <property type="entry name" value="Calponin/LIMCH1"/>
</dbReference>
<comment type="caution">
    <text evidence="2">The sequence shown here is derived from an EMBL/GenBank/DDBJ whole genome shotgun (WGS) entry which is preliminary data.</text>
</comment>
<dbReference type="Proteomes" id="UP001344447">
    <property type="component" value="Unassembled WGS sequence"/>
</dbReference>
<dbReference type="GO" id="GO:0031032">
    <property type="term" value="P:actomyosin structure organization"/>
    <property type="evidence" value="ECO:0007669"/>
    <property type="project" value="InterPro"/>
</dbReference>
<gene>
    <name evidence="2" type="ORF">RB653_003840</name>
</gene>
<dbReference type="AlphaFoldDB" id="A0AAN7TZV4"/>
<dbReference type="SUPFAM" id="SSF47576">
    <property type="entry name" value="Calponin-homology domain, CH-domain"/>
    <property type="match status" value="1"/>
</dbReference>
<dbReference type="EMBL" id="JAVFKY010000001">
    <property type="protein sequence ID" value="KAK5582257.1"/>
    <property type="molecule type" value="Genomic_DNA"/>
</dbReference>
<evidence type="ECO:0000313" key="2">
    <source>
        <dbReference type="EMBL" id="KAK5582257.1"/>
    </source>
</evidence>
<dbReference type="InterPro" id="IPR036872">
    <property type="entry name" value="CH_dom_sf"/>
</dbReference>
<dbReference type="PANTHER" id="PTHR47385">
    <property type="entry name" value="CALPONIN"/>
    <property type="match status" value="1"/>
</dbReference>
<dbReference type="PRINTS" id="PR00889">
    <property type="entry name" value="CALPONIN"/>
</dbReference>
<reference evidence="2 3" key="1">
    <citation type="submission" date="2023-11" db="EMBL/GenBank/DDBJ databases">
        <title>Dfirmibasis_genome.</title>
        <authorList>
            <person name="Edelbroek B."/>
            <person name="Kjellin J."/>
            <person name="Jerlstrom-Hultqvist J."/>
            <person name="Soderbom F."/>
        </authorList>
    </citation>
    <scope>NUCLEOTIDE SEQUENCE [LARGE SCALE GENOMIC DNA]</scope>
    <source>
        <strain evidence="2 3">TNS-C-14</strain>
    </source>
</reference>
<dbReference type="Pfam" id="PF13240">
    <property type="entry name" value="Zn_Ribbon_1"/>
    <property type="match status" value="1"/>
</dbReference>
<dbReference type="SMART" id="SM00033">
    <property type="entry name" value="CH"/>
    <property type="match status" value="1"/>
</dbReference>
<evidence type="ECO:0000313" key="3">
    <source>
        <dbReference type="Proteomes" id="UP001344447"/>
    </source>
</evidence>
<protein>
    <recommendedName>
        <fullName evidence="1">Calponin-homology (CH) domain-containing protein</fullName>
    </recommendedName>
</protein>
<dbReference type="GO" id="GO:0051015">
    <property type="term" value="F:actin filament binding"/>
    <property type="evidence" value="ECO:0007669"/>
    <property type="project" value="TreeGrafter"/>
</dbReference>
<name>A0AAN7TZV4_9MYCE</name>
<dbReference type="PROSITE" id="PS50021">
    <property type="entry name" value="CH"/>
    <property type="match status" value="1"/>
</dbReference>
<sequence length="176" mass="18686">MTDYHFGLDADLAKKRAALYDSSLEDDCRNWIESLTGEKINGDFMVALKSGVLLCKLGNKIKPGSCKSSPSSAPFIQMENINSFLNLCKAQGVATTDLFMTVDLFEAKNPNQVIQGLQALKRITTGGKPTTTAKSSAPTSATIFDTTSKNTTSFCSQCGTKASSGARFCGSCGTAI</sequence>
<proteinExistence type="predicted"/>
<dbReference type="PANTHER" id="PTHR47385:SF14">
    <property type="entry name" value="TRANSGELIN"/>
    <property type="match status" value="1"/>
</dbReference>
<dbReference type="InterPro" id="IPR026870">
    <property type="entry name" value="Zinc_ribbon_dom"/>
</dbReference>
<dbReference type="GO" id="GO:0015629">
    <property type="term" value="C:actin cytoskeleton"/>
    <property type="evidence" value="ECO:0007669"/>
    <property type="project" value="TreeGrafter"/>
</dbReference>
<dbReference type="InterPro" id="IPR001715">
    <property type="entry name" value="CH_dom"/>
</dbReference>
<organism evidence="2 3">
    <name type="scientific">Dictyostelium firmibasis</name>
    <dbReference type="NCBI Taxonomy" id="79012"/>
    <lineage>
        <taxon>Eukaryota</taxon>
        <taxon>Amoebozoa</taxon>
        <taxon>Evosea</taxon>
        <taxon>Eumycetozoa</taxon>
        <taxon>Dictyostelia</taxon>
        <taxon>Dictyosteliales</taxon>
        <taxon>Dictyosteliaceae</taxon>
        <taxon>Dictyostelium</taxon>
    </lineage>
</organism>
<evidence type="ECO:0000259" key="1">
    <source>
        <dbReference type="PROSITE" id="PS50021"/>
    </source>
</evidence>
<dbReference type="InterPro" id="IPR050606">
    <property type="entry name" value="Calponin-like"/>
</dbReference>
<dbReference type="Pfam" id="PF00307">
    <property type="entry name" value="CH"/>
    <property type="match status" value="1"/>
</dbReference>
<dbReference type="PRINTS" id="PR00888">
    <property type="entry name" value="SM22CALPONIN"/>
</dbReference>
<feature type="domain" description="Calponin-homology (CH)" evidence="1">
    <location>
        <begin position="22"/>
        <end position="124"/>
    </location>
</feature>